<protein>
    <recommendedName>
        <fullName evidence="4">phosphatidate phosphatase</fullName>
        <ecNumber evidence="4">3.1.3.4</ecNumber>
    </recommendedName>
</protein>
<comment type="caution">
    <text evidence="8">The sequence shown here is derived from an EMBL/GenBank/DDBJ whole genome shotgun (WGS) entry which is preliminary data.</text>
</comment>
<evidence type="ECO:0000256" key="5">
    <source>
        <dbReference type="ARBA" id="ARBA00022801"/>
    </source>
</evidence>
<feature type="compositionally biased region" description="Low complexity" evidence="6">
    <location>
        <begin position="456"/>
        <end position="469"/>
    </location>
</feature>
<feature type="region of interest" description="Disordered" evidence="6">
    <location>
        <begin position="321"/>
        <end position="376"/>
    </location>
</feature>
<dbReference type="Pfam" id="PF16876">
    <property type="entry name" value="Lipin_mid"/>
    <property type="match status" value="1"/>
</dbReference>
<feature type="region of interest" description="Disordered" evidence="6">
    <location>
        <begin position="433"/>
        <end position="469"/>
    </location>
</feature>
<accession>A0AAV4IK87</accession>
<evidence type="ECO:0000259" key="7">
    <source>
        <dbReference type="SMART" id="SM00775"/>
    </source>
</evidence>
<dbReference type="EMBL" id="BMAT01013269">
    <property type="protein sequence ID" value="GFS08811.1"/>
    <property type="molecule type" value="Genomic_DNA"/>
</dbReference>
<dbReference type="Pfam" id="PF04571">
    <property type="entry name" value="Lipin_N"/>
    <property type="match status" value="1"/>
</dbReference>
<dbReference type="GO" id="GO:0032869">
    <property type="term" value="P:cellular response to insulin stimulus"/>
    <property type="evidence" value="ECO:0007669"/>
    <property type="project" value="TreeGrafter"/>
</dbReference>
<dbReference type="InterPro" id="IPR031315">
    <property type="entry name" value="LNS2/PITP"/>
</dbReference>
<reference evidence="8 9" key="1">
    <citation type="journal article" date="2021" name="Elife">
        <title>Chloroplast acquisition without the gene transfer in kleptoplastic sea slugs, Plakobranchus ocellatus.</title>
        <authorList>
            <person name="Maeda T."/>
            <person name="Takahashi S."/>
            <person name="Yoshida T."/>
            <person name="Shimamura S."/>
            <person name="Takaki Y."/>
            <person name="Nagai Y."/>
            <person name="Toyoda A."/>
            <person name="Suzuki Y."/>
            <person name="Arimoto A."/>
            <person name="Ishii H."/>
            <person name="Satoh N."/>
            <person name="Nishiyama T."/>
            <person name="Hasebe M."/>
            <person name="Maruyama T."/>
            <person name="Minagawa J."/>
            <person name="Obokata J."/>
            <person name="Shigenobu S."/>
        </authorList>
    </citation>
    <scope>NUCLEOTIDE SEQUENCE [LARGE SCALE GENOMIC DNA]</scope>
</reference>
<feature type="region of interest" description="Disordered" evidence="6">
    <location>
        <begin position="127"/>
        <end position="164"/>
    </location>
</feature>
<dbReference type="PANTHER" id="PTHR12181:SF12">
    <property type="entry name" value="PHOSPHATIDATE PHOSPHATASE"/>
    <property type="match status" value="1"/>
</dbReference>
<feature type="compositionally biased region" description="Basic and acidic residues" evidence="6">
    <location>
        <begin position="361"/>
        <end position="372"/>
    </location>
</feature>
<sequence length="1108" mass="120595">MSLAFVGRIVQSLKGFYNGINPATLTGAIDVVIVKQPDGTYHSSPFHVRFGKLGVLRSREKVVDIEINGEPIELQMKLGEAGEAFFVQEIESEEEEDVPEYLATSPLPHGESLMEAGVKELHRQVAQEEGAEASMEPTAFQPHPNHYNLHAKRSSQSSSSVAGSPRDLAVGGFYPAGPTAHLEIGANGKPRRKVLKKKKQHQKQSQQSQHHHHHHNHHHHHGNHHYHQKSGSGRPGVRSVSMPEGVTEEAVMFEMEESTSDESVNSYDEHNSTPSADALNISGLRCLSGLHSTSSPNVPDLKLNIDNAEGDMLPDMQLQGTTSHRRMSSFGSPSFMATPFSDPETSPIGSPRVSRPSTPKSDTEVDKQHVEESQTSALMENSATWAWGMFPTNLEAALPQQAHEQGDNVDASASAAQEKGAAQAVVQIVKDEATAGKEDSDHTAKSSGGFMSIWNKTPSSSSSQAPSKSTLEGIYLDDLTSMDDPEMARIYLGQPREKEDDTESGRGQSLPQSPNSVEGAIGGPSVSFTMSEVRHLGPVALSLCGGLHDPETLTLDKFMQKVVTFEDLAQNPNITSNPDLVVKIHDKFYNWTTAAPMVLSQIVFHKQLPDPAVKDLEKEHMPKKKKKKGWFSWGRSSEAAEEDAMGTMSGTGENTATTPTAADPSKSMSSSTVTTEMVEQEADSQASPVTSPGSTPPNSNKGTPRKHRQHRANKEETTTSTETDTDLSEKEVSTEVAKTLPSPPEDSTAATISTAAPSAEDGSANTSITIDLSSPEPLDDEELEMIQERRRRPSTLSDASGSGKAKRERFIKSLRLSSEQISKMGLREGHNEVMFSVTTQYQGTTRCLSNVYLWNHDDKIVISDIDGTITKSDVLGQIMPIIGRDWSQSGVAQLFTRIDQNGYKLIYLSARAIGQSRSTKDMLKSIRQGGLVLPNGPLFLNPTSLFSAFHREVILKNPEEFKISCLKDIADLFPSSPFIAGFGNKLNDVIAYRALDIPKSRIFTINPQGQLRHDLSLTFLSSYTDMSDLVDHLFPCRDHVDRGAASEFTGVTYWRDPIPALSDAELALISGLTASNSTAVTTTATSGSSTTTSTVVTKMDLQIEIPKQ</sequence>
<keyword evidence="9" id="KW-1185">Reference proteome</keyword>
<evidence type="ECO:0000256" key="2">
    <source>
        <dbReference type="ARBA" id="ARBA00001946"/>
    </source>
</evidence>
<feature type="compositionally biased region" description="Polar residues" evidence="6">
    <location>
        <begin position="763"/>
        <end position="772"/>
    </location>
</feature>
<evidence type="ECO:0000256" key="6">
    <source>
        <dbReference type="SAM" id="MobiDB-lite"/>
    </source>
</evidence>
<feature type="domain" description="LNS2/PITP" evidence="7">
    <location>
        <begin position="860"/>
        <end position="1014"/>
    </location>
</feature>
<evidence type="ECO:0000256" key="1">
    <source>
        <dbReference type="ARBA" id="ARBA00001180"/>
    </source>
</evidence>
<feature type="region of interest" description="Disordered" evidence="6">
    <location>
        <begin position="255"/>
        <end position="276"/>
    </location>
</feature>
<dbReference type="GO" id="GO:0045944">
    <property type="term" value="P:positive regulation of transcription by RNA polymerase II"/>
    <property type="evidence" value="ECO:0007669"/>
    <property type="project" value="TreeGrafter"/>
</dbReference>
<feature type="compositionally biased region" description="Low complexity" evidence="6">
    <location>
        <begin position="667"/>
        <end position="677"/>
    </location>
</feature>
<dbReference type="InterPro" id="IPR007651">
    <property type="entry name" value="Lipin_N"/>
</dbReference>
<dbReference type="EC" id="3.1.3.4" evidence="4"/>
<comment type="cofactor">
    <cofactor evidence="2">
        <name>Mg(2+)</name>
        <dbReference type="ChEBI" id="CHEBI:18420"/>
    </cofactor>
</comment>
<feature type="compositionally biased region" description="Polar residues" evidence="6">
    <location>
        <begin position="648"/>
        <end position="660"/>
    </location>
</feature>
<evidence type="ECO:0000313" key="9">
    <source>
        <dbReference type="Proteomes" id="UP000762676"/>
    </source>
</evidence>
<dbReference type="GO" id="GO:0005634">
    <property type="term" value="C:nucleus"/>
    <property type="evidence" value="ECO:0007669"/>
    <property type="project" value="TreeGrafter"/>
</dbReference>
<feature type="compositionally biased region" description="Low complexity" evidence="6">
    <location>
        <begin position="229"/>
        <end position="241"/>
    </location>
</feature>
<gene>
    <name evidence="8" type="ORF">ElyMa_006604600</name>
</gene>
<feature type="compositionally biased region" description="Polar residues" evidence="6">
    <location>
        <begin position="505"/>
        <end position="516"/>
    </location>
</feature>
<organism evidence="8 9">
    <name type="scientific">Elysia marginata</name>
    <dbReference type="NCBI Taxonomy" id="1093978"/>
    <lineage>
        <taxon>Eukaryota</taxon>
        <taxon>Metazoa</taxon>
        <taxon>Spiralia</taxon>
        <taxon>Lophotrochozoa</taxon>
        <taxon>Mollusca</taxon>
        <taxon>Gastropoda</taxon>
        <taxon>Heterobranchia</taxon>
        <taxon>Euthyneura</taxon>
        <taxon>Panpulmonata</taxon>
        <taxon>Sacoglossa</taxon>
        <taxon>Placobranchoidea</taxon>
        <taxon>Plakobranchidae</taxon>
        <taxon>Elysia</taxon>
    </lineage>
</organism>
<dbReference type="Pfam" id="PF08235">
    <property type="entry name" value="LNS2"/>
    <property type="match status" value="1"/>
</dbReference>
<comment type="catalytic activity">
    <reaction evidence="1">
        <text>a 1,2-diacyl-sn-glycero-3-phosphate + H2O = a 1,2-diacyl-sn-glycerol + phosphate</text>
        <dbReference type="Rhea" id="RHEA:27429"/>
        <dbReference type="ChEBI" id="CHEBI:15377"/>
        <dbReference type="ChEBI" id="CHEBI:17815"/>
        <dbReference type="ChEBI" id="CHEBI:43474"/>
        <dbReference type="ChEBI" id="CHEBI:58608"/>
        <dbReference type="EC" id="3.1.3.4"/>
    </reaction>
    <physiologicalReaction direction="left-to-right" evidence="1">
        <dbReference type="Rhea" id="RHEA:27430"/>
    </physiologicalReaction>
</comment>
<comment type="similarity">
    <text evidence="3">Belongs to the lipin family.</text>
</comment>
<feature type="compositionally biased region" description="Polar residues" evidence="6">
    <location>
        <begin position="683"/>
        <end position="702"/>
    </location>
</feature>
<dbReference type="InterPro" id="IPR026058">
    <property type="entry name" value="LIPIN"/>
</dbReference>
<proteinExistence type="inferred from homology"/>
<dbReference type="GO" id="GO:0003713">
    <property type="term" value="F:transcription coactivator activity"/>
    <property type="evidence" value="ECO:0007669"/>
    <property type="project" value="TreeGrafter"/>
</dbReference>
<feature type="compositionally biased region" description="Basic residues" evidence="6">
    <location>
        <begin position="189"/>
        <end position="202"/>
    </location>
</feature>
<dbReference type="GO" id="GO:0019432">
    <property type="term" value="P:triglyceride biosynthetic process"/>
    <property type="evidence" value="ECO:0007669"/>
    <property type="project" value="TreeGrafter"/>
</dbReference>
<dbReference type="InterPro" id="IPR031703">
    <property type="entry name" value="Lipin_mid"/>
</dbReference>
<dbReference type="PANTHER" id="PTHR12181">
    <property type="entry name" value="LIPIN"/>
    <property type="match status" value="1"/>
</dbReference>
<dbReference type="SMART" id="SM00775">
    <property type="entry name" value="LNS2"/>
    <property type="match status" value="1"/>
</dbReference>
<evidence type="ECO:0000256" key="3">
    <source>
        <dbReference type="ARBA" id="ARBA00005476"/>
    </source>
</evidence>
<dbReference type="InterPro" id="IPR036412">
    <property type="entry name" value="HAD-like_sf"/>
</dbReference>
<feature type="region of interest" description="Disordered" evidence="6">
    <location>
        <begin position="615"/>
        <end position="808"/>
    </location>
</feature>
<feature type="compositionally biased region" description="Low complexity" evidence="6">
    <location>
        <begin position="747"/>
        <end position="759"/>
    </location>
</feature>
<feature type="region of interest" description="Disordered" evidence="6">
    <location>
        <begin position="495"/>
        <end position="520"/>
    </location>
</feature>
<feature type="region of interest" description="Disordered" evidence="6">
    <location>
        <begin position="180"/>
        <end position="243"/>
    </location>
</feature>
<evidence type="ECO:0000256" key="4">
    <source>
        <dbReference type="ARBA" id="ARBA00012638"/>
    </source>
</evidence>
<keyword evidence="5" id="KW-0378">Hydrolase</keyword>
<dbReference type="GO" id="GO:0009062">
    <property type="term" value="P:fatty acid catabolic process"/>
    <property type="evidence" value="ECO:0007669"/>
    <property type="project" value="TreeGrafter"/>
</dbReference>
<feature type="compositionally biased region" description="Basic residues" evidence="6">
    <location>
        <begin position="209"/>
        <end position="228"/>
    </location>
</feature>
<dbReference type="AlphaFoldDB" id="A0AAV4IK87"/>
<dbReference type="Proteomes" id="UP000762676">
    <property type="component" value="Unassembled WGS sequence"/>
</dbReference>
<dbReference type="GO" id="GO:0008195">
    <property type="term" value="F:phosphatidate phosphatase activity"/>
    <property type="evidence" value="ECO:0007669"/>
    <property type="project" value="UniProtKB-EC"/>
</dbReference>
<dbReference type="InterPro" id="IPR013209">
    <property type="entry name" value="LNS2"/>
</dbReference>
<feature type="compositionally biased region" description="Basic and acidic residues" evidence="6">
    <location>
        <begin position="433"/>
        <end position="444"/>
    </location>
</feature>
<evidence type="ECO:0000313" key="8">
    <source>
        <dbReference type="EMBL" id="GFS08811.1"/>
    </source>
</evidence>
<name>A0AAV4IK87_9GAST</name>
<dbReference type="SUPFAM" id="SSF56784">
    <property type="entry name" value="HAD-like"/>
    <property type="match status" value="1"/>
</dbReference>